<dbReference type="Pfam" id="PF17768">
    <property type="entry name" value="RecJ_OB"/>
    <property type="match status" value="1"/>
</dbReference>
<dbReference type="PANTHER" id="PTHR30255:SF2">
    <property type="entry name" value="SINGLE-STRANDED-DNA-SPECIFIC EXONUCLEASE RECJ"/>
    <property type="match status" value="1"/>
</dbReference>
<dbReference type="Pfam" id="PF01368">
    <property type="entry name" value="DHH"/>
    <property type="match status" value="1"/>
</dbReference>
<evidence type="ECO:0000313" key="10">
    <source>
        <dbReference type="Proteomes" id="UP000231347"/>
    </source>
</evidence>
<dbReference type="InterPro" id="IPR041122">
    <property type="entry name" value="RecJ_OB"/>
</dbReference>
<dbReference type="SUPFAM" id="SSF64182">
    <property type="entry name" value="DHH phosphoesterases"/>
    <property type="match status" value="1"/>
</dbReference>
<dbReference type="Pfam" id="PF02272">
    <property type="entry name" value="DHHA1"/>
    <property type="match status" value="1"/>
</dbReference>
<dbReference type="Gene3D" id="2.40.50.460">
    <property type="match status" value="1"/>
</dbReference>
<dbReference type="Proteomes" id="UP000231347">
    <property type="component" value="Unassembled WGS sequence"/>
</dbReference>
<keyword evidence="5 9" id="KW-0269">Exonuclease</keyword>
<feature type="domain" description="RecJ OB" evidence="8">
    <location>
        <begin position="467"/>
        <end position="581"/>
    </location>
</feature>
<evidence type="ECO:0000256" key="5">
    <source>
        <dbReference type="ARBA" id="ARBA00022839"/>
    </source>
</evidence>
<dbReference type="NCBIfam" id="TIGR00644">
    <property type="entry name" value="recJ"/>
    <property type="match status" value="1"/>
</dbReference>
<dbReference type="GO" id="GO:0008409">
    <property type="term" value="F:5'-3' exonuclease activity"/>
    <property type="evidence" value="ECO:0007669"/>
    <property type="project" value="InterPro"/>
</dbReference>
<dbReference type="InterPro" id="IPR038763">
    <property type="entry name" value="DHH_sf"/>
</dbReference>
<dbReference type="InterPro" id="IPR003156">
    <property type="entry name" value="DHHA1_dom"/>
</dbReference>
<dbReference type="GO" id="GO:0006281">
    <property type="term" value="P:DNA repair"/>
    <property type="evidence" value="ECO:0007669"/>
    <property type="project" value="InterPro"/>
</dbReference>
<dbReference type="InterPro" id="IPR001667">
    <property type="entry name" value="DDH_dom"/>
</dbReference>
<comment type="caution">
    <text evidence="9">The sequence shown here is derived from an EMBL/GenBank/DDBJ whole genome shotgun (WGS) entry which is preliminary data.</text>
</comment>
<dbReference type="PANTHER" id="PTHR30255">
    <property type="entry name" value="SINGLE-STRANDED-DNA-SPECIFIC EXONUCLEASE RECJ"/>
    <property type="match status" value="1"/>
</dbReference>
<evidence type="ECO:0000259" key="8">
    <source>
        <dbReference type="Pfam" id="PF17768"/>
    </source>
</evidence>
<protein>
    <recommendedName>
        <fullName evidence="2">Single-stranded-DNA-specific exonuclease RecJ</fullName>
    </recommendedName>
</protein>
<evidence type="ECO:0000256" key="4">
    <source>
        <dbReference type="ARBA" id="ARBA00022801"/>
    </source>
</evidence>
<feature type="domain" description="DHHA1" evidence="7">
    <location>
        <begin position="366"/>
        <end position="453"/>
    </location>
</feature>
<keyword evidence="4" id="KW-0378">Hydrolase</keyword>
<proteinExistence type="inferred from homology"/>
<reference evidence="10" key="1">
    <citation type="submission" date="2017-09" db="EMBL/GenBank/DDBJ databases">
        <title>Depth-based differentiation of microbial function through sediment-hosted aquifers and enrichment of novel symbionts in the deep terrestrial subsurface.</title>
        <authorList>
            <person name="Probst A.J."/>
            <person name="Ladd B."/>
            <person name="Jarett J.K."/>
            <person name="Geller-Mcgrath D.E."/>
            <person name="Sieber C.M.K."/>
            <person name="Emerson J.B."/>
            <person name="Anantharaman K."/>
            <person name="Thomas B.C."/>
            <person name="Malmstrom R."/>
            <person name="Stieglmeier M."/>
            <person name="Klingl A."/>
            <person name="Woyke T."/>
            <person name="Ryan C.M."/>
            <person name="Banfield J.F."/>
        </authorList>
    </citation>
    <scope>NUCLEOTIDE SEQUENCE [LARGE SCALE GENOMIC DNA]</scope>
</reference>
<accession>A0A2M8KFY0</accession>
<dbReference type="InterPro" id="IPR004610">
    <property type="entry name" value="RecJ"/>
</dbReference>
<evidence type="ECO:0000259" key="7">
    <source>
        <dbReference type="Pfam" id="PF02272"/>
    </source>
</evidence>
<feature type="domain" description="DDH" evidence="6">
    <location>
        <begin position="77"/>
        <end position="234"/>
    </location>
</feature>
<dbReference type="EMBL" id="PFDY01000046">
    <property type="protein sequence ID" value="PJE58793.1"/>
    <property type="molecule type" value="Genomic_DNA"/>
</dbReference>
<gene>
    <name evidence="9" type="primary">recJ</name>
    <name evidence="9" type="ORF">COU83_01935</name>
</gene>
<comment type="similarity">
    <text evidence="1">Belongs to the RecJ family.</text>
</comment>
<evidence type="ECO:0000256" key="1">
    <source>
        <dbReference type="ARBA" id="ARBA00005915"/>
    </source>
</evidence>
<evidence type="ECO:0000256" key="2">
    <source>
        <dbReference type="ARBA" id="ARBA00019841"/>
    </source>
</evidence>
<organism evidence="9 10">
    <name type="scientific">Candidatus Portnoybacteria bacterium CG10_big_fil_rev_8_21_14_0_10_40_22</name>
    <dbReference type="NCBI Taxonomy" id="1974814"/>
    <lineage>
        <taxon>Bacteria</taxon>
        <taxon>Candidatus Portnoyibacteriota</taxon>
    </lineage>
</organism>
<evidence type="ECO:0000256" key="3">
    <source>
        <dbReference type="ARBA" id="ARBA00022722"/>
    </source>
</evidence>
<dbReference type="Gene3D" id="3.90.1640.30">
    <property type="match status" value="1"/>
</dbReference>
<dbReference type="GO" id="GO:0003676">
    <property type="term" value="F:nucleic acid binding"/>
    <property type="evidence" value="ECO:0007669"/>
    <property type="project" value="InterPro"/>
</dbReference>
<evidence type="ECO:0000259" key="6">
    <source>
        <dbReference type="Pfam" id="PF01368"/>
    </source>
</evidence>
<dbReference type="AlphaFoldDB" id="A0A2M8KFY0"/>
<dbReference type="GO" id="GO:0006310">
    <property type="term" value="P:DNA recombination"/>
    <property type="evidence" value="ECO:0007669"/>
    <property type="project" value="InterPro"/>
</dbReference>
<keyword evidence="3" id="KW-0540">Nuclease</keyword>
<evidence type="ECO:0000313" key="9">
    <source>
        <dbReference type="EMBL" id="PJE58793.1"/>
    </source>
</evidence>
<sequence>MNQWSFKPGAPQEFKEGLSQYPSFVLDLLYQRGLKSKKDVGDFLKPDYEKQLNDPLLMRGMDRAVGRIVNAIKKEQKVAIFGDYDTDGVCGAAVLNSFFNLFDFQPEIYIPGRVKEGYGLNCQAIEHLADKGVKLAITVDCGVTDFAEIDLANKLGMDVIVLDHHYVEDRLPNALAVVDPWQRGCDYPFKNLAGVGVAFKAIQALLKSNFAKKNAEKIPVAFDKWLLDLVALGTVVDCMPLLGENRVIVKYGLVVLAQSQRPGVRALMNIAGVKPIFDSQNLTTNLDSHTLGYALGPRLNAAGRMSHANMAYELLICQSDQEAEFLAKRLDEKNQERQAETSRVLAQVEERLKKIDELPMLIFEGDESWSIGINGLVAGKLSDKYFRPAFIYKIEGENVVGSARSIPGFNIIKALTNVKDYLSEFGGHSGAAGFSTKKDNLTDLKNSLEKIINKEVRPEALEPQLNLDLTLSARDISWQTYGQLRALAPFGQANPEPICCLNNVEIINLSLVGNGSKHLRLDLRARADQPGDSRFFIFRAVGFNFSDWAQKLKLGDKIDVAFELMSDDWRGPEQVQLKLVDLRISTGF</sequence>
<name>A0A2M8KFY0_9BACT</name>
<dbReference type="InterPro" id="IPR051673">
    <property type="entry name" value="SSDNA_exonuclease_RecJ"/>
</dbReference>